<organism evidence="15 16">
    <name type="scientific">Dyadobacter psychrophilus</name>
    <dbReference type="NCBI Taxonomy" id="651661"/>
    <lineage>
        <taxon>Bacteria</taxon>
        <taxon>Pseudomonadati</taxon>
        <taxon>Bacteroidota</taxon>
        <taxon>Cytophagia</taxon>
        <taxon>Cytophagales</taxon>
        <taxon>Spirosomataceae</taxon>
        <taxon>Dyadobacter</taxon>
    </lineage>
</organism>
<dbReference type="OrthoDB" id="9768177at2"/>
<dbReference type="Gene3D" id="2.40.170.20">
    <property type="entry name" value="TonB-dependent receptor, beta-barrel domain"/>
    <property type="match status" value="1"/>
</dbReference>
<keyword evidence="5 11" id="KW-0812">Transmembrane</keyword>
<proteinExistence type="inferred from homology"/>
<keyword evidence="9 11" id="KW-0472">Membrane</keyword>
<dbReference type="Pfam" id="PF07715">
    <property type="entry name" value="Plug"/>
    <property type="match status" value="1"/>
</dbReference>
<sequence>MADFMLLPVYKRTLSIIAVIDLYPPWSSFSSLSDALILLKDTFNPISMKNIYALLCMLLLPVSLVFSQRTVTGTVTASEDGTTLAGVNIKIRGANTGTQTDVNGSFAIPVQADSTVLVLSYIGFETQEVVIGRRSQVNIALVQDTRQLGEVVVTALGIKREERSIGFASQKIDGSELSSVRETNLVNSLSGKLAGVQVSGSSGAMGGSAKINIRGATSLFGNNNPLFIVDGMPMENRNTNSLEQQRGAGGYDYGNSIQDLNPSDIENVTVLKGAAATALYGSRGSNGVIVITTKKGGKTKKPTLTYAFGYNVDKVYILPKYQNKYGGGYKFEKLYYAEHPEAFPDDRKGSYDDGDGKGRYDLLPEYATDESWGPKFEGQLYRPYWSWDKDKENPDFGKVVPWTAKPDNIRNFFETGATFNHNVSLDGAYEKGSYRISYSNLDQKYILPNARLNRHNASINGSFEAIKNLTISGSANFVTHSAKGRPGTGYTDDGSNVMMQFTQWGQRQVDFEKAKQYALSDGTQLTWNRTSWSDPTPKYSNNPYWVRHKNYQNDGRTRFFGNMTASYKFSDALSAEVKYMTDTYFESQEERIAIGSQIIPLYWLSKYSHLENNIQGLISYNKTLGKQFSLTANLGVNQMTRNGTTLISKTIDGLSSDVFNLQASVGRPDILDRKTKKRINSIFASSSLGYKDQLYLDLGARNDWSSTLPINNNSYFYPSGSLSWVASQLVDASWLNFLKFRAALAQVGNDTDPYNTMLAYELSQPFGSDSKVSYPNTLPNPDLKPEITSEYEFGAEFKVFNNRLGLNASYYNRRTKNQIIPLSQSAATGATFKYINAGLVANKGVELSLNATPVTSENFNWDITLNWAKNNNKIVKLMPDQKIMLLTSASFAVQLQAREGESFGSIVGYDFVYDDKGRKVVDEKGIYLRSQDQEVLGSVLPSFTGGVINAFRYKAFSLSALVDFQKGGSFFSTTQMFGRETGILEETAAGNIREEGIVAEGVRADGTPNTMAIPARDHFSSNGNGGYNINAIDVIDASFVYLREVNFGYNLPAGLISKTPFSRVRLALVGRNLWLMKSNSKHVDPSNITNSVSNWQGLEGGALPSIRSMGVNVTFGF</sequence>
<protein>
    <submittedName>
        <fullName evidence="15">TonB-linked outer membrane protein, SusC/RagA family</fullName>
    </submittedName>
</protein>
<dbReference type="Gene3D" id="2.170.130.10">
    <property type="entry name" value="TonB-dependent receptor, plug domain"/>
    <property type="match status" value="1"/>
</dbReference>
<dbReference type="EMBL" id="FUZA01000001">
    <property type="protein sequence ID" value="SKB45840.1"/>
    <property type="molecule type" value="Genomic_DNA"/>
</dbReference>
<evidence type="ECO:0000313" key="16">
    <source>
        <dbReference type="Proteomes" id="UP000190897"/>
    </source>
</evidence>
<evidence type="ECO:0000259" key="14">
    <source>
        <dbReference type="Pfam" id="PF07715"/>
    </source>
</evidence>
<dbReference type="Pfam" id="PF13715">
    <property type="entry name" value="CarbopepD_reg_2"/>
    <property type="match status" value="1"/>
</dbReference>
<comment type="similarity">
    <text evidence="11 12">Belongs to the TonB-dependent receptor family.</text>
</comment>
<dbReference type="InterPro" id="IPR036942">
    <property type="entry name" value="Beta-barrel_TonB_sf"/>
</dbReference>
<evidence type="ECO:0000256" key="9">
    <source>
        <dbReference type="ARBA" id="ARBA00023136"/>
    </source>
</evidence>
<comment type="subcellular location">
    <subcellularLocation>
        <location evidence="1 11">Cell outer membrane</location>
        <topology evidence="1 11">Multi-pass membrane protein</topology>
    </subcellularLocation>
</comment>
<dbReference type="PROSITE" id="PS52016">
    <property type="entry name" value="TONB_DEPENDENT_REC_3"/>
    <property type="match status" value="1"/>
</dbReference>
<dbReference type="PANTHER" id="PTHR32552">
    <property type="entry name" value="FERRICHROME IRON RECEPTOR-RELATED"/>
    <property type="match status" value="1"/>
</dbReference>
<dbReference type="STRING" id="651661.SAMN05660293_00300"/>
<dbReference type="AlphaFoldDB" id="A0A1T5BFR6"/>
<dbReference type="SUPFAM" id="SSF56935">
    <property type="entry name" value="Porins"/>
    <property type="match status" value="1"/>
</dbReference>
<feature type="domain" description="TonB-dependent receptor plug" evidence="14">
    <location>
        <begin position="163"/>
        <end position="288"/>
    </location>
</feature>
<evidence type="ECO:0000256" key="7">
    <source>
        <dbReference type="ARBA" id="ARBA00023065"/>
    </source>
</evidence>
<dbReference type="InterPro" id="IPR000531">
    <property type="entry name" value="Beta-barrel_TonB"/>
</dbReference>
<evidence type="ECO:0000256" key="6">
    <source>
        <dbReference type="ARBA" id="ARBA00023004"/>
    </source>
</evidence>
<keyword evidence="2 11" id="KW-0813">Transport</keyword>
<evidence type="ECO:0000256" key="12">
    <source>
        <dbReference type="RuleBase" id="RU003357"/>
    </source>
</evidence>
<keyword evidence="16" id="KW-1185">Reference proteome</keyword>
<evidence type="ECO:0000256" key="11">
    <source>
        <dbReference type="PROSITE-ProRule" id="PRU01360"/>
    </source>
</evidence>
<keyword evidence="4" id="KW-0410">Iron transport</keyword>
<dbReference type="Gene3D" id="2.60.40.1120">
    <property type="entry name" value="Carboxypeptidase-like, regulatory domain"/>
    <property type="match status" value="1"/>
</dbReference>
<keyword evidence="6" id="KW-0408">Iron</keyword>
<dbReference type="InterPro" id="IPR037066">
    <property type="entry name" value="Plug_dom_sf"/>
</dbReference>
<dbReference type="InterPro" id="IPR039426">
    <property type="entry name" value="TonB-dep_rcpt-like"/>
</dbReference>
<dbReference type="Proteomes" id="UP000190897">
    <property type="component" value="Unassembled WGS sequence"/>
</dbReference>
<gene>
    <name evidence="15" type="ORF">SAMN05660293_00300</name>
</gene>
<reference evidence="16" key="1">
    <citation type="submission" date="2017-02" db="EMBL/GenBank/DDBJ databases">
        <authorList>
            <person name="Varghese N."/>
            <person name="Submissions S."/>
        </authorList>
    </citation>
    <scope>NUCLEOTIDE SEQUENCE [LARGE SCALE GENOMIC DNA]</scope>
    <source>
        <strain evidence="16">DSM 22270</strain>
    </source>
</reference>
<evidence type="ECO:0000313" key="15">
    <source>
        <dbReference type="EMBL" id="SKB45840.1"/>
    </source>
</evidence>
<dbReference type="NCBIfam" id="TIGR04056">
    <property type="entry name" value="OMP_RagA_SusC"/>
    <property type="match status" value="1"/>
</dbReference>
<dbReference type="GO" id="GO:0009279">
    <property type="term" value="C:cell outer membrane"/>
    <property type="evidence" value="ECO:0007669"/>
    <property type="project" value="UniProtKB-SubCell"/>
</dbReference>
<evidence type="ECO:0000256" key="10">
    <source>
        <dbReference type="ARBA" id="ARBA00023237"/>
    </source>
</evidence>
<keyword evidence="10 11" id="KW-0998">Cell outer membrane</keyword>
<name>A0A1T5BFR6_9BACT</name>
<dbReference type="InterPro" id="IPR023996">
    <property type="entry name" value="TonB-dep_OMP_SusC/RagA"/>
</dbReference>
<feature type="domain" description="TonB-dependent receptor-like beta-barrel" evidence="13">
    <location>
        <begin position="522"/>
        <end position="869"/>
    </location>
</feature>
<accession>A0A1T5BFR6</accession>
<keyword evidence="3 11" id="KW-1134">Transmembrane beta strand</keyword>
<evidence type="ECO:0000256" key="3">
    <source>
        <dbReference type="ARBA" id="ARBA00022452"/>
    </source>
</evidence>
<dbReference type="InterPro" id="IPR008969">
    <property type="entry name" value="CarboxyPept-like_regulatory"/>
</dbReference>
<evidence type="ECO:0000259" key="13">
    <source>
        <dbReference type="Pfam" id="PF00593"/>
    </source>
</evidence>
<evidence type="ECO:0000256" key="1">
    <source>
        <dbReference type="ARBA" id="ARBA00004571"/>
    </source>
</evidence>
<dbReference type="InterPro" id="IPR012910">
    <property type="entry name" value="Plug_dom"/>
</dbReference>
<keyword evidence="8 12" id="KW-0798">TonB box</keyword>
<dbReference type="Pfam" id="PF00593">
    <property type="entry name" value="TonB_dep_Rec_b-barrel"/>
    <property type="match status" value="1"/>
</dbReference>
<dbReference type="SUPFAM" id="SSF49464">
    <property type="entry name" value="Carboxypeptidase regulatory domain-like"/>
    <property type="match status" value="1"/>
</dbReference>
<evidence type="ECO:0000256" key="2">
    <source>
        <dbReference type="ARBA" id="ARBA00022448"/>
    </source>
</evidence>
<dbReference type="NCBIfam" id="TIGR04057">
    <property type="entry name" value="SusC_RagA_signa"/>
    <property type="match status" value="1"/>
</dbReference>
<evidence type="ECO:0000256" key="5">
    <source>
        <dbReference type="ARBA" id="ARBA00022692"/>
    </source>
</evidence>
<keyword evidence="7" id="KW-0406">Ion transport</keyword>
<dbReference type="InterPro" id="IPR023997">
    <property type="entry name" value="TonB-dep_OMP_SusC/RagA_CS"/>
</dbReference>
<evidence type="ECO:0000256" key="8">
    <source>
        <dbReference type="ARBA" id="ARBA00023077"/>
    </source>
</evidence>
<evidence type="ECO:0000256" key="4">
    <source>
        <dbReference type="ARBA" id="ARBA00022496"/>
    </source>
</evidence>
<dbReference type="GO" id="GO:0006826">
    <property type="term" value="P:iron ion transport"/>
    <property type="evidence" value="ECO:0007669"/>
    <property type="project" value="UniProtKB-KW"/>
</dbReference>
<dbReference type="PANTHER" id="PTHR32552:SF81">
    <property type="entry name" value="TONB-DEPENDENT OUTER MEMBRANE RECEPTOR"/>
    <property type="match status" value="1"/>
</dbReference>